<evidence type="ECO:0000256" key="4">
    <source>
        <dbReference type="SAM" id="Phobius"/>
    </source>
</evidence>
<dbReference type="Pfam" id="PF13641">
    <property type="entry name" value="Glyco_tranf_2_3"/>
    <property type="match status" value="1"/>
</dbReference>
<reference evidence="5" key="1">
    <citation type="submission" date="2022-02" db="EMBL/GenBank/DDBJ databases">
        <title>Vibrio sp. nov, a new bacterium isolated from seawater.</title>
        <authorList>
            <person name="Yuan Y."/>
        </authorList>
    </citation>
    <scope>NUCLEOTIDE SEQUENCE</scope>
    <source>
        <strain evidence="5">ZSDZ65</strain>
    </source>
</reference>
<dbReference type="GO" id="GO:0016757">
    <property type="term" value="F:glycosyltransferase activity"/>
    <property type="evidence" value="ECO:0007669"/>
    <property type="project" value="UniProtKB-KW"/>
</dbReference>
<evidence type="ECO:0000313" key="5">
    <source>
        <dbReference type="EMBL" id="MCW8344998.1"/>
    </source>
</evidence>
<keyword evidence="4" id="KW-1133">Transmembrane helix</keyword>
<feature type="transmembrane region" description="Helical" evidence="4">
    <location>
        <begin position="6"/>
        <end position="27"/>
    </location>
</feature>
<keyword evidence="3" id="KW-0808">Transferase</keyword>
<dbReference type="InterPro" id="IPR029044">
    <property type="entry name" value="Nucleotide-diphossugar_trans"/>
</dbReference>
<dbReference type="PANTHER" id="PTHR43630">
    <property type="entry name" value="POLY-BETA-1,6-N-ACETYL-D-GLUCOSAMINE SYNTHASE"/>
    <property type="match status" value="1"/>
</dbReference>
<dbReference type="Proteomes" id="UP001155587">
    <property type="component" value="Unassembled WGS sequence"/>
</dbReference>
<dbReference type="EMBL" id="JAKRRY010000002">
    <property type="protein sequence ID" value="MCW8344998.1"/>
    <property type="molecule type" value="Genomic_DNA"/>
</dbReference>
<feature type="transmembrane region" description="Helical" evidence="4">
    <location>
        <begin position="327"/>
        <end position="349"/>
    </location>
</feature>
<feature type="transmembrane region" description="Helical" evidence="4">
    <location>
        <begin position="361"/>
        <end position="381"/>
    </location>
</feature>
<dbReference type="CDD" id="cd06439">
    <property type="entry name" value="CESA_like_1"/>
    <property type="match status" value="1"/>
</dbReference>
<evidence type="ECO:0000256" key="1">
    <source>
        <dbReference type="ARBA" id="ARBA00006739"/>
    </source>
</evidence>
<keyword evidence="6" id="KW-1185">Reference proteome</keyword>
<dbReference type="RefSeq" id="WP_265673454.1">
    <property type="nucleotide sequence ID" value="NZ_JAKRRY010000002.1"/>
</dbReference>
<name>A0A9X3CKA4_9VIBR</name>
<comment type="caution">
    <text evidence="5">The sequence shown here is derived from an EMBL/GenBank/DDBJ whole genome shotgun (WGS) entry which is preliminary data.</text>
</comment>
<evidence type="ECO:0000313" key="6">
    <source>
        <dbReference type="Proteomes" id="UP001155587"/>
    </source>
</evidence>
<keyword evidence="2" id="KW-0328">Glycosyltransferase</keyword>
<keyword evidence="4" id="KW-0472">Membrane</keyword>
<gene>
    <name evidence="5" type="ORF">MD535_03005</name>
</gene>
<dbReference type="AlphaFoldDB" id="A0A9X3CKA4"/>
<dbReference type="Gene3D" id="3.90.550.10">
    <property type="entry name" value="Spore Coat Polysaccharide Biosynthesis Protein SpsA, Chain A"/>
    <property type="match status" value="1"/>
</dbReference>
<dbReference type="PANTHER" id="PTHR43630:SF1">
    <property type="entry name" value="POLY-BETA-1,6-N-ACETYL-D-GLUCOSAMINE SYNTHASE"/>
    <property type="match status" value="1"/>
</dbReference>
<accession>A0A9X3CKA4</accession>
<protein>
    <submittedName>
        <fullName evidence="5">Glycosyltransferase family 2 protein</fullName>
    </submittedName>
</protein>
<organism evidence="5 6">
    <name type="scientific">Vibrio qingdaonensis</name>
    <dbReference type="NCBI Taxonomy" id="2829491"/>
    <lineage>
        <taxon>Bacteria</taxon>
        <taxon>Pseudomonadati</taxon>
        <taxon>Pseudomonadota</taxon>
        <taxon>Gammaproteobacteria</taxon>
        <taxon>Vibrionales</taxon>
        <taxon>Vibrionaceae</taxon>
        <taxon>Vibrio</taxon>
    </lineage>
</organism>
<evidence type="ECO:0000256" key="2">
    <source>
        <dbReference type="ARBA" id="ARBA00022676"/>
    </source>
</evidence>
<keyword evidence="4" id="KW-0812">Transmembrane</keyword>
<sequence length="393" mass="44328">MDGIWLGIFSICAALIVYHHAGYPLLLRWYSNRHPLKAVASSNRGYREQNKDRVLPSITILMPAFNEELWIAEKIRNIASLDYPQSKLRVLIIADGCTDDTVHVAESTIQEAICSEAHFEVIAHEKNRGKVAILNQMLPCISSDITAITDVSSLISIDALIIAAKQFRDPEVGVVNSTYHLLDQESSEAAYWHYQNQIKYRETTLGSTIGSHGALYFIRTALFEALPTNAINDDFLIPMHIVHKGYRAAYSPDMNAVELEATQAGDDFKRRIRISAGNMQQVVQLFDLFSPRFKGVAFAFFSGKGLRLLTPYLMISCLITSGLLSQYFLFLCFFVAQIAIYSLAALAYYFPHLQRTKPMQLLTYLVVGHTANFIGGLRYLLGFENGKWKRVLR</sequence>
<dbReference type="SUPFAM" id="SSF53448">
    <property type="entry name" value="Nucleotide-diphospho-sugar transferases"/>
    <property type="match status" value="1"/>
</dbReference>
<evidence type="ECO:0000256" key="3">
    <source>
        <dbReference type="ARBA" id="ARBA00022679"/>
    </source>
</evidence>
<comment type="similarity">
    <text evidence="1">Belongs to the glycosyltransferase 2 family.</text>
</comment>
<proteinExistence type="inferred from homology"/>